<reference evidence="3 4" key="1">
    <citation type="submission" date="2019-02" db="EMBL/GenBank/DDBJ databases">
        <title>Aquabacterium sp. strain KMB7.</title>
        <authorList>
            <person name="Chen W.-M."/>
        </authorList>
    </citation>
    <scope>NUCLEOTIDE SEQUENCE [LARGE SCALE GENOMIC DNA]</scope>
    <source>
        <strain evidence="3 4">KMB7</strain>
    </source>
</reference>
<dbReference type="SUPFAM" id="SSF51161">
    <property type="entry name" value="Trimeric LpxA-like enzymes"/>
    <property type="match status" value="1"/>
</dbReference>
<dbReference type="OrthoDB" id="9815592at2"/>
<evidence type="ECO:0000313" key="3">
    <source>
        <dbReference type="EMBL" id="TBO30177.1"/>
    </source>
</evidence>
<dbReference type="Proteomes" id="UP000292120">
    <property type="component" value="Unassembled WGS sequence"/>
</dbReference>
<name>A0A4Q9GX65_9BURK</name>
<keyword evidence="4" id="KW-1185">Reference proteome</keyword>
<keyword evidence="2 3" id="KW-0808">Transferase</keyword>
<gene>
    <name evidence="3" type="ORF">EYS42_10790</name>
</gene>
<proteinExistence type="inferred from homology"/>
<dbReference type="GO" id="GO:0005829">
    <property type="term" value="C:cytosol"/>
    <property type="evidence" value="ECO:0007669"/>
    <property type="project" value="TreeGrafter"/>
</dbReference>
<dbReference type="PANTHER" id="PTHR23416:SF23">
    <property type="entry name" value="ACETYLTRANSFERASE C18B11.09C-RELATED"/>
    <property type="match status" value="1"/>
</dbReference>
<dbReference type="InterPro" id="IPR001451">
    <property type="entry name" value="Hexapep"/>
</dbReference>
<dbReference type="Pfam" id="PF00132">
    <property type="entry name" value="Hexapep"/>
    <property type="match status" value="1"/>
</dbReference>
<comment type="caution">
    <text evidence="3">The sequence shown here is derived from an EMBL/GenBank/DDBJ whole genome shotgun (WGS) entry which is preliminary data.</text>
</comment>
<dbReference type="RefSeq" id="WP_130968170.1">
    <property type="nucleotide sequence ID" value="NZ_SIXI01000004.1"/>
</dbReference>
<dbReference type="InterPro" id="IPR051159">
    <property type="entry name" value="Hexapeptide_acetyltransf"/>
</dbReference>
<protein>
    <submittedName>
        <fullName evidence="3">Colanic acid biosynthesis acetyltransferase WcaF</fullName>
    </submittedName>
</protein>
<evidence type="ECO:0000256" key="2">
    <source>
        <dbReference type="ARBA" id="ARBA00022679"/>
    </source>
</evidence>
<dbReference type="AlphaFoldDB" id="A0A4Q9GX65"/>
<dbReference type="Gene3D" id="2.160.10.10">
    <property type="entry name" value="Hexapeptide repeat proteins"/>
    <property type="match status" value="1"/>
</dbReference>
<dbReference type="GO" id="GO:0008374">
    <property type="term" value="F:O-acyltransferase activity"/>
    <property type="evidence" value="ECO:0007669"/>
    <property type="project" value="TreeGrafter"/>
</dbReference>
<sequence>MTQTDLSKSKTHWPVSVLVRRVIWTYGLEPLVRFWPKWFSPLRVWALRLMGARIGKSCLIMPGVRVLMPWNLVLEDHVAVGRDAELYNFSMLHVQTMSVVSQNCYLSTGSHDFEDPHFPLTHAPIRIGRECWLAAGVFVCPGVTIPDGCVVGARSVVGKSLRAPWTVYAGNPCQPLRARRMKAPGGAA</sequence>
<evidence type="ECO:0000313" key="4">
    <source>
        <dbReference type="Proteomes" id="UP000292120"/>
    </source>
</evidence>
<comment type="similarity">
    <text evidence="1">Belongs to the transferase hexapeptide repeat family.</text>
</comment>
<evidence type="ECO:0000256" key="1">
    <source>
        <dbReference type="ARBA" id="ARBA00007274"/>
    </source>
</evidence>
<dbReference type="EMBL" id="SIXI01000004">
    <property type="protein sequence ID" value="TBO30177.1"/>
    <property type="molecule type" value="Genomic_DNA"/>
</dbReference>
<dbReference type="PANTHER" id="PTHR23416">
    <property type="entry name" value="SIALIC ACID SYNTHASE-RELATED"/>
    <property type="match status" value="1"/>
</dbReference>
<dbReference type="InterPro" id="IPR011004">
    <property type="entry name" value="Trimer_LpxA-like_sf"/>
</dbReference>
<organism evidence="3 4">
    <name type="scientific">Aquabacterium lacunae</name>
    <dbReference type="NCBI Taxonomy" id="2528630"/>
    <lineage>
        <taxon>Bacteria</taxon>
        <taxon>Pseudomonadati</taxon>
        <taxon>Pseudomonadota</taxon>
        <taxon>Betaproteobacteria</taxon>
        <taxon>Burkholderiales</taxon>
        <taxon>Aquabacterium</taxon>
    </lineage>
</organism>
<accession>A0A4Q9GX65</accession>